<accession>A0ABX1VAB0</accession>
<evidence type="ECO:0000313" key="3">
    <source>
        <dbReference type="EMBL" id="NNJ24851.1"/>
    </source>
</evidence>
<feature type="transmembrane region" description="Helical" evidence="1">
    <location>
        <begin position="237"/>
        <end position="258"/>
    </location>
</feature>
<gene>
    <name evidence="3" type="ORF">LzC2_09110</name>
</gene>
<comment type="caution">
    <text evidence="3">The sequence shown here is derived from an EMBL/GenBank/DDBJ whole genome shotgun (WGS) entry which is preliminary data.</text>
</comment>
<dbReference type="EMBL" id="WTPX01000018">
    <property type="protein sequence ID" value="NNJ24851.1"/>
    <property type="molecule type" value="Genomic_DNA"/>
</dbReference>
<name>A0ABX1VAB0_9PLAN</name>
<keyword evidence="1" id="KW-1133">Transmembrane helix</keyword>
<dbReference type="RefSeq" id="WP_171184240.1">
    <property type="nucleotide sequence ID" value="NZ_WTPX01000018.1"/>
</dbReference>
<evidence type="ECO:0000256" key="1">
    <source>
        <dbReference type="SAM" id="Phobius"/>
    </source>
</evidence>
<evidence type="ECO:0000259" key="2">
    <source>
        <dbReference type="Pfam" id="PF12158"/>
    </source>
</evidence>
<organism evidence="3 4">
    <name type="scientific">Alienimonas chondri</name>
    <dbReference type="NCBI Taxonomy" id="2681879"/>
    <lineage>
        <taxon>Bacteria</taxon>
        <taxon>Pseudomonadati</taxon>
        <taxon>Planctomycetota</taxon>
        <taxon>Planctomycetia</taxon>
        <taxon>Planctomycetales</taxon>
        <taxon>Planctomycetaceae</taxon>
        <taxon>Alienimonas</taxon>
    </lineage>
</organism>
<feature type="domain" description="DUF3592" evidence="2">
    <location>
        <begin position="64"/>
        <end position="148"/>
    </location>
</feature>
<dbReference type="InterPro" id="IPR021994">
    <property type="entry name" value="DUF3592"/>
</dbReference>
<feature type="transmembrane region" description="Helical" evidence="1">
    <location>
        <begin position="26"/>
        <end position="48"/>
    </location>
</feature>
<proteinExistence type="predicted"/>
<protein>
    <recommendedName>
        <fullName evidence="2">DUF3592 domain-containing protein</fullName>
    </recommendedName>
</protein>
<feature type="transmembrane region" description="Helical" evidence="1">
    <location>
        <begin position="209"/>
        <end position="231"/>
    </location>
</feature>
<sequence>MTERESNDPQSLESVPPAGRGDWRQFAIVAFWLLGWAIFLIAFAVGVLPNYRLAVRSLGFAETLGRVIDCRVIAHPGGDNGPTYSLDLSYAYQVGGRKYLGARYDANSPKSGDRDWYRRRAEALRPNTVVTVHYDPADPKNSLLAPGVTGTQLFAALFAVPFAAMLAVAVRFLRIRIQQSRASTGAAEPPPTVHDGRLIRAPLAPYPPFVAGAIGAGGVALIEVFAISFTYGSRPPLWVPATALLIAAAAGIGGAVGVTRRRATGVYDLVIDPDQELLALPMSLGRRKRLAVPFAGVERVGIDKRTDSEGSTYAAAVFLTDQAAADLGAKRTQALTVHYGPSPRCPRRDGLIRWLRGHLGRPIDEGFGDEAT</sequence>
<feature type="transmembrane region" description="Helical" evidence="1">
    <location>
        <begin position="153"/>
        <end position="173"/>
    </location>
</feature>
<evidence type="ECO:0000313" key="4">
    <source>
        <dbReference type="Proteomes" id="UP000609651"/>
    </source>
</evidence>
<keyword evidence="1" id="KW-0812">Transmembrane</keyword>
<reference evidence="3 4" key="1">
    <citation type="journal article" date="2020" name="Syst. Appl. Microbiol.">
        <title>Alienimonas chondri sp. nov., a novel planctomycete isolated from the biofilm of the red alga Chondrus crispus.</title>
        <authorList>
            <person name="Vitorino I."/>
            <person name="Albuquerque L."/>
            <person name="Wiegand S."/>
            <person name="Kallscheuer N."/>
            <person name="da Costa M.S."/>
            <person name="Lobo-da-Cunha A."/>
            <person name="Jogler C."/>
            <person name="Lage O.M."/>
        </authorList>
    </citation>
    <scope>NUCLEOTIDE SEQUENCE [LARGE SCALE GENOMIC DNA]</scope>
    <source>
        <strain evidence="3 4">LzC2</strain>
    </source>
</reference>
<dbReference type="Proteomes" id="UP000609651">
    <property type="component" value="Unassembled WGS sequence"/>
</dbReference>
<keyword evidence="4" id="KW-1185">Reference proteome</keyword>
<dbReference type="Pfam" id="PF12158">
    <property type="entry name" value="DUF3592"/>
    <property type="match status" value="1"/>
</dbReference>
<keyword evidence="1" id="KW-0472">Membrane</keyword>